<dbReference type="Proteomes" id="UP000314294">
    <property type="component" value="Unassembled WGS sequence"/>
</dbReference>
<gene>
    <name evidence="3" type="primary">BRPF1_0</name>
    <name evidence="3" type="ORF">EYF80_041524</name>
</gene>
<comment type="caution">
    <text evidence="3">The sequence shown here is derived from an EMBL/GenBank/DDBJ whole genome shotgun (WGS) entry which is preliminary data.</text>
</comment>
<proteinExistence type="predicted"/>
<dbReference type="SUPFAM" id="SSF63748">
    <property type="entry name" value="Tudor/PWWP/MBT"/>
    <property type="match status" value="1"/>
</dbReference>
<feature type="region of interest" description="Disordered" evidence="1">
    <location>
        <begin position="297"/>
        <end position="317"/>
    </location>
</feature>
<feature type="compositionally biased region" description="Polar residues" evidence="1">
    <location>
        <begin position="156"/>
        <end position="183"/>
    </location>
</feature>
<protein>
    <submittedName>
        <fullName evidence="3">Peregrin</fullName>
    </submittedName>
</protein>
<dbReference type="EMBL" id="SRLO01000704">
    <property type="protein sequence ID" value="TNN48254.1"/>
    <property type="molecule type" value="Genomic_DNA"/>
</dbReference>
<dbReference type="InterPro" id="IPR000313">
    <property type="entry name" value="PWWP_dom"/>
</dbReference>
<dbReference type="SMART" id="SM00293">
    <property type="entry name" value="PWWP"/>
    <property type="match status" value="1"/>
</dbReference>
<name>A0A4Z2G654_9TELE</name>
<dbReference type="OrthoDB" id="20839at2759"/>
<feature type="domain" description="PWWP" evidence="2">
    <location>
        <begin position="188"/>
        <end position="271"/>
    </location>
</feature>
<evidence type="ECO:0000313" key="3">
    <source>
        <dbReference type="EMBL" id="TNN48254.1"/>
    </source>
</evidence>
<dbReference type="FunFam" id="2.30.30.140:FF:000008">
    <property type="entry name" value="Bromodomain containing 1, isoform CRA_b"/>
    <property type="match status" value="1"/>
</dbReference>
<dbReference type="Gene3D" id="2.30.30.140">
    <property type="match status" value="1"/>
</dbReference>
<evidence type="ECO:0000259" key="2">
    <source>
        <dbReference type="PROSITE" id="PS50812"/>
    </source>
</evidence>
<evidence type="ECO:0000256" key="1">
    <source>
        <dbReference type="SAM" id="MobiDB-lite"/>
    </source>
</evidence>
<feature type="compositionally biased region" description="Low complexity" evidence="1">
    <location>
        <begin position="121"/>
        <end position="147"/>
    </location>
</feature>
<dbReference type="PROSITE" id="PS50812">
    <property type="entry name" value="PWWP"/>
    <property type="match status" value="1"/>
</dbReference>
<reference evidence="3 4" key="1">
    <citation type="submission" date="2019-03" db="EMBL/GenBank/DDBJ databases">
        <title>First draft genome of Liparis tanakae, snailfish: a comprehensive survey of snailfish specific genes.</title>
        <authorList>
            <person name="Kim W."/>
            <person name="Song I."/>
            <person name="Jeong J.-H."/>
            <person name="Kim D."/>
            <person name="Kim S."/>
            <person name="Ryu S."/>
            <person name="Song J.Y."/>
            <person name="Lee S.K."/>
        </authorList>
    </citation>
    <scope>NUCLEOTIDE SEQUENCE [LARGE SCALE GENOMIC DNA]</scope>
    <source>
        <tissue evidence="3">Muscle</tissue>
    </source>
</reference>
<dbReference type="InterPro" id="IPR049583">
    <property type="entry name" value="BRPF1_PWWP"/>
</dbReference>
<feature type="compositionally biased region" description="Polar residues" evidence="1">
    <location>
        <begin position="308"/>
        <end position="317"/>
    </location>
</feature>
<dbReference type="CDD" id="cd20156">
    <property type="entry name" value="PWWP_BRPF1"/>
    <property type="match status" value="1"/>
</dbReference>
<dbReference type="Pfam" id="PF00855">
    <property type="entry name" value="PWWP"/>
    <property type="match status" value="1"/>
</dbReference>
<feature type="region of interest" description="Disordered" evidence="1">
    <location>
        <begin position="1"/>
        <end position="183"/>
    </location>
</feature>
<accession>A0A4Z2G654</accession>
<dbReference type="AlphaFoldDB" id="A0A4Z2G654"/>
<sequence length="317" mass="34757">MSVSSSALAPEVGRRTSVLFSKKNQKMAGPPKRPGRPPKNRDAGYPGGPSLGQSPVGPPQLPLLSPGRQRKRQRSPRSSSSSDSDSDNDDLLPGLPSNGFDGRNQPVTESFRVYRSESRLPRSSSDSESTTSSSSSAASDRTSTTPSKQGRGKASFSRSAFQEDSSEETSGTENDSYSVGGSRSVSHSLDLVWAKCRGYPSYPALIIDPKMPREGVFHRGVPIPVPPLDVLKLGEQMTQEAREHLFLVLFFDNKRTWQWLPRSKLVPLGVDQELDKEKMLEGRKSNIRKSVQVAYHRAMQHRSKVQGDPSSETSDSD</sequence>
<evidence type="ECO:0000313" key="4">
    <source>
        <dbReference type="Proteomes" id="UP000314294"/>
    </source>
</evidence>
<keyword evidence="4" id="KW-1185">Reference proteome</keyword>
<organism evidence="3 4">
    <name type="scientific">Liparis tanakae</name>
    <name type="common">Tanaka's snailfish</name>
    <dbReference type="NCBI Taxonomy" id="230148"/>
    <lineage>
        <taxon>Eukaryota</taxon>
        <taxon>Metazoa</taxon>
        <taxon>Chordata</taxon>
        <taxon>Craniata</taxon>
        <taxon>Vertebrata</taxon>
        <taxon>Euteleostomi</taxon>
        <taxon>Actinopterygii</taxon>
        <taxon>Neopterygii</taxon>
        <taxon>Teleostei</taxon>
        <taxon>Neoteleostei</taxon>
        <taxon>Acanthomorphata</taxon>
        <taxon>Eupercaria</taxon>
        <taxon>Perciformes</taxon>
        <taxon>Cottioidei</taxon>
        <taxon>Cottales</taxon>
        <taxon>Liparidae</taxon>
        <taxon>Liparis</taxon>
    </lineage>
</organism>